<sequence>MNSFISSELREVYAGSPWYGPSVTDVLTSIDASVVYKHVGNTHSIAELLLHMAAWTEEVAARLRGKVASEPSRGDWSDASAAPWPELIRIFRDAHFDLLNAVAEFPSDKWEDMVPYENAESETTTFIKTVNGLLQHHAYHLGQISILNKQLSKS</sequence>
<reference evidence="3 4" key="1">
    <citation type="submission" date="2018-12" db="EMBL/GenBank/DDBJ databases">
        <title>The Draft Genome Sequence of the Soil Bacterium Pedobacter tournemirensis R1.</title>
        <authorList>
            <person name="He J."/>
        </authorList>
    </citation>
    <scope>NUCLEOTIDE SEQUENCE [LARGE SCALE GENOMIC DNA]</scope>
    <source>
        <strain evidence="3 4">R1</strain>
    </source>
</reference>
<proteinExistence type="predicted"/>
<gene>
    <name evidence="3" type="ORF">EKH83_17495</name>
    <name evidence="2" type="ORF">F1649_22010</name>
</gene>
<keyword evidence="5" id="KW-1185">Reference proteome</keyword>
<dbReference type="Pfam" id="PF12867">
    <property type="entry name" value="DinB_2"/>
    <property type="match status" value="1"/>
</dbReference>
<protein>
    <submittedName>
        <fullName evidence="3">DinB family protein</fullName>
    </submittedName>
</protein>
<organism evidence="3 4">
    <name type="scientific">Arcticibacter tournemirensis</name>
    <dbReference type="NCBI Taxonomy" id="699437"/>
    <lineage>
        <taxon>Bacteria</taxon>
        <taxon>Pseudomonadati</taxon>
        <taxon>Bacteroidota</taxon>
        <taxon>Sphingobacteriia</taxon>
        <taxon>Sphingobacteriales</taxon>
        <taxon>Sphingobacteriaceae</taxon>
        <taxon>Arcticibacter</taxon>
    </lineage>
</organism>
<dbReference type="InterPro" id="IPR024775">
    <property type="entry name" value="DinB-like"/>
</dbReference>
<dbReference type="SUPFAM" id="SSF109854">
    <property type="entry name" value="DinB/YfiT-like putative metalloenzymes"/>
    <property type="match status" value="1"/>
</dbReference>
<evidence type="ECO:0000313" key="3">
    <source>
        <dbReference type="EMBL" id="RXF67845.1"/>
    </source>
</evidence>
<reference evidence="2 5" key="2">
    <citation type="submission" date="2019-09" db="EMBL/GenBank/DDBJ databases">
        <title>Pararcticibacter amylolyticus gen. nov., sp. nov., isolated from a rottenly hemp rope, and reclassification of Pedobacter tournemirensis as Pararcticibacter tournemirensis comb. nov.</title>
        <authorList>
            <person name="Cai Y."/>
        </authorList>
    </citation>
    <scope>NUCLEOTIDE SEQUENCE [LARGE SCALE GENOMIC DNA]</scope>
    <source>
        <strain evidence="2 5">TF5-37.2-LB10</strain>
    </source>
</reference>
<evidence type="ECO:0000313" key="5">
    <source>
        <dbReference type="Proteomes" id="UP000322918"/>
    </source>
</evidence>
<dbReference type="RefSeq" id="WP_128770758.1">
    <property type="nucleotide sequence ID" value="NZ_RXOC01000014.1"/>
</dbReference>
<dbReference type="AlphaFoldDB" id="A0A4Q0M4L1"/>
<dbReference type="Gene3D" id="1.20.120.450">
    <property type="entry name" value="dinb family like domain"/>
    <property type="match status" value="1"/>
</dbReference>
<evidence type="ECO:0000313" key="2">
    <source>
        <dbReference type="EMBL" id="KAA8474642.1"/>
    </source>
</evidence>
<dbReference type="EMBL" id="RXOC01000014">
    <property type="protein sequence ID" value="RXF67845.1"/>
    <property type="molecule type" value="Genomic_DNA"/>
</dbReference>
<evidence type="ECO:0000259" key="1">
    <source>
        <dbReference type="Pfam" id="PF12867"/>
    </source>
</evidence>
<dbReference type="OrthoDB" id="9814103at2"/>
<dbReference type="Proteomes" id="UP000290848">
    <property type="component" value="Unassembled WGS sequence"/>
</dbReference>
<dbReference type="Proteomes" id="UP000322918">
    <property type="component" value="Unassembled WGS sequence"/>
</dbReference>
<comment type="caution">
    <text evidence="3">The sequence shown here is derived from an EMBL/GenBank/DDBJ whole genome shotgun (WGS) entry which is preliminary data.</text>
</comment>
<dbReference type="InterPro" id="IPR034660">
    <property type="entry name" value="DinB/YfiT-like"/>
</dbReference>
<feature type="domain" description="DinB-like" evidence="1">
    <location>
        <begin position="32"/>
        <end position="144"/>
    </location>
</feature>
<evidence type="ECO:0000313" key="4">
    <source>
        <dbReference type="Proteomes" id="UP000290848"/>
    </source>
</evidence>
<name>A0A4Q0M4L1_9SPHI</name>
<accession>A0A4Q0M4L1</accession>
<dbReference type="EMBL" id="VWNE01000059">
    <property type="protein sequence ID" value="KAA8474642.1"/>
    <property type="molecule type" value="Genomic_DNA"/>
</dbReference>